<reference evidence="2 3" key="1">
    <citation type="submission" date="2016-10" db="EMBL/GenBank/DDBJ databases">
        <authorList>
            <person name="de Groot N.N."/>
        </authorList>
    </citation>
    <scope>NUCLEOTIDE SEQUENCE [LARGE SCALE GENOMIC DNA]</scope>
    <source>
        <strain evidence="2 3">Nm9</strain>
    </source>
</reference>
<dbReference type="AlphaFoldDB" id="A0A1H9AY28"/>
<evidence type="ECO:0000259" key="1">
    <source>
        <dbReference type="Pfam" id="PF13683"/>
    </source>
</evidence>
<evidence type="ECO:0000313" key="2">
    <source>
        <dbReference type="EMBL" id="SEP81371.1"/>
    </source>
</evidence>
<feature type="domain" description="Integrase catalytic" evidence="1">
    <location>
        <begin position="24"/>
        <end position="65"/>
    </location>
</feature>
<dbReference type="EMBL" id="FOFX01000005">
    <property type="protein sequence ID" value="SEP81371.1"/>
    <property type="molecule type" value="Genomic_DNA"/>
</dbReference>
<protein>
    <submittedName>
        <fullName evidence="2">Integrase core domain-containing protein</fullName>
    </submittedName>
</protein>
<proteinExistence type="predicted"/>
<dbReference type="InterPro" id="IPR001584">
    <property type="entry name" value="Integrase_cat-core"/>
</dbReference>
<gene>
    <name evidence="2" type="ORF">SAMN05421510_100567</name>
</gene>
<evidence type="ECO:0000313" key="3">
    <source>
        <dbReference type="Proteomes" id="UP000181998"/>
    </source>
</evidence>
<organism evidence="2 3">
    <name type="scientific">Nitrosomonas ureae</name>
    <dbReference type="NCBI Taxonomy" id="44577"/>
    <lineage>
        <taxon>Bacteria</taxon>
        <taxon>Pseudomonadati</taxon>
        <taxon>Pseudomonadota</taxon>
        <taxon>Betaproteobacteria</taxon>
        <taxon>Nitrosomonadales</taxon>
        <taxon>Nitrosomonadaceae</taxon>
        <taxon>Nitrosomonas</taxon>
    </lineage>
</organism>
<dbReference type="GO" id="GO:0015074">
    <property type="term" value="P:DNA integration"/>
    <property type="evidence" value="ECO:0007669"/>
    <property type="project" value="InterPro"/>
</dbReference>
<sequence length="76" mass="9115">MLKVGHKSEVSSLITFNQENHRINAYVERYNKTVRHEGLEMNEFSTIEEPQLTATQWLWIYNNERLSMVPEVLHQR</sequence>
<dbReference type="Proteomes" id="UP000181998">
    <property type="component" value="Unassembled WGS sequence"/>
</dbReference>
<accession>A0A1H9AY28</accession>
<name>A0A1H9AY28_9PROT</name>
<dbReference type="OrthoDB" id="9816028at2"/>
<dbReference type="Pfam" id="PF13683">
    <property type="entry name" value="rve_3"/>
    <property type="match status" value="1"/>
</dbReference>